<dbReference type="PANTHER" id="PTHR38826">
    <property type="entry name" value="RIBONUCLEASE VAPC13"/>
    <property type="match status" value="1"/>
</dbReference>
<evidence type="ECO:0000313" key="3">
    <source>
        <dbReference type="Proteomes" id="UP000034181"/>
    </source>
</evidence>
<feature type="domain" description="PIN" evidence="1">
    <location>
        <begin position="3"/>
        <end position="128"/>
    </location>
</feature>
<dbReference type="EMBL" id="LBUZ01000014">
    <property type="protein sequence ID" value="KKQ75255.1"/>
    <property type="molecule type" value="Genomic_DNA"/>
</dbReference>
<evidence type="ECO:0000259" key="1">
    <source>
        <dbReference type="Pfam" id="PF01850"/>
    </source>
</evidence>
<dbReference type="InterPro" id="IPR029060">
    <property type="entry name" value="PIN-like_dom_sf"/>
</dbReference>
<dbReference type="Proteomes" id="UP000034181">
    <property type="component" value="Unassembled WGS sequence"/>
</dbReference>
<name>A0A0G0KIB8_9BACT</name>
<dbReference type="Gene3D" id="3.40.50.1010">
    <property type="entry name" value="5'-nuclease"/>
    <property type="match status" value="1"/>
</dbReference>
<sequence length="135" mass="16028">MNYFLDANIFLRYITNDSKYLSPKAEKVFQAIGKREINGFANILVLHEVIYTLEHAYNTKRNIIVEKISKLIKLSNLDFLDIDKIQFLESLRDYERIKVDFPDCIYKQIAKKDKLKILSFDKDFQRINIQTTTDL</sequence>
<dbReference type="PANTHER" id="PTHR38826:SF5">
    <property type="entry name" value="RIBONUCLEASE VAPC13"/>
    <property type="match status" value="1"/>
</dbReference>
<dbReference type="SUPFAM" id="SSF88723">
    <property type="entry name" value="PIN domain-like"/>
    <property type="match status" value="1"/>
</dbReference>
<reference evidence="2 3" key="1">
    <citation type="journal article" date="2015" name="Nature">
        <title>rRNA introns, odd ribosomes, and small enigmatic genomes across a large radiation of phyla.</title>
        <authorList>
            <person name="Brown C.T."/>
            <person name="Hug L.A."/>
            <person name="Thomas B.C."/>
            <person name="Sharon I."/>
            <person name="Castelle C.J."/>
            <person name="Singh A."/>
            <person name="Wilkins M.J."/>
            <person name="Williams K.H."/>
            <person name="Banfield J.F."/>
        </authorList>
    </citation>
    <scope>NUCLEOTIDE SEQUENCE [LARGE SCALE GENOMIC DNA]</scope>
</reference>
<comment type="caution">
    <text evidence="2">The sequence shown here is derived from an EMBL/GenBank/DDBJ whole genome shotgun (WGS) entry which is preliminary data.</text>
</comment>
<dbReference type="InterPro" id="IPR002716">
    <property type="entry name" value="PIN_dom"/>
</dbReference>
<gene>
    <name evidence="2" type="ORF">US96_C0014G0013</name>
</gene>
<dbReference type="Pfam" id="PF01850">
    <property type="entry name" value="PIN"/>
    <property type="match status" value="1"/>
</dbReference>
<accession>A0A0G0KIB8</accession>
<proteinExistence type="predicted"/>
<organism evidence="2 3">
    <name type="scientific">Candidatus Woesebacteria bacterium GW2011_GWB1_38_5b</name>
    <dbReference type="NCBI Taxonomy" id="1618569"/>
    <lineage>
        <taxon>Bacteria</taxon>
        <taxon>Candidatus Woeseibacteriota</taxon>
    </lineage>
</organism>
<protein>
    <submittedName>
        <fullName evidence="2">PilT protein domain protein</fullName>
    </submittedName>
</protein>
<dbReference type="AlphaFoldDB" id="A0A0G0KIB8"/>
<dbReference type="InterPro" id="IPR052106">
    <property type="entry name" value="PINc/VapC_TA"/>
</dbReference>
<evidence type="ECO:0000313" key="2">
    <source>
        <dbReference type="EMBL" id="KKQ75255.1"/>
    </source>
</evidence>